<evidence type="ECO:0000256" key="3">
    <source>
        <dbReference type="ARBA" id="ARBA00023139"/>
    </source>
</evidence>
<dbReference type="InterPro" id="IPR039859">
    <property type="entry name" value="PFA4/ZDH16/20/ERF2-like"/>
</dbReference>
<feature type="compositionally biased region" description="Polar residues" evidence="7">
    <location>
        <begin position="60"/>
        <end position="72"/>
    </location>
</feature>
<evidence type="ECO:0000256" key="5">
    <source>
        <dbReference type="ARBA" id="ARBA00023463"/>
    </source>
</evidence>
<comment type="catalytic activity">
    <reaction evidence="6">
        <text>L-cysteinyl-[protein] + hexadecanoyl-CoA = S-hexadecanoyl-L-cysteinyl-[protein] + CoA</text>
        <dbReference type="Rhea" id="RHEA:36683"/>
        <dbReference type="Rhea" id="RHEA-COMP:10131"/>
        <dbReference type="Rhea" id="RHEA-COMP:11032"/>
        <dbReference type="ChEBI" id="CHEBI:29950"/>
        <dbReference type="ChEBI" id="CHEBI:57287"/>
        <dbReference type="ChEBI" id="CHEBI:57379"/>
        <dbReference type="ChEBI" id="CHEBI:74151"/>
        <dbReference type="EC" id="2.3.1.225"/>
    </reaction>
</comment>
<keyword evidence="10" id="KW-1185">Reference proteome</keyword>
<comment type="caution">
    <text evidence="9">The sequence shown here is derived from an EMBL/GenBank/DDBJ whole genome shotgun (WGS) entry which is preliminary data.</text>
</comment>
<dbReference type="EC" id="2.3.1.225" evidence="2"/>
<accession>A0A8H7UXS0</accession>
<name>A0A8H7UXS0_9FUNG</name>
<feature type="compositionally biased region" description="Polar residues" evidence="7">
    <location>
        <begin position="129"/>
        <end position="138"/>
    </location>
</feature>
<evidence type="ECO:0000256" key="7">
    <source>
        <dbReference type="SAM" id="MobiDB-lite"/>
    </source>
</evidence>
<gene>
    <name evidence="9" type="ORF">INT46_011669</name>
</gene>
<evidence type="ECO:0000256" key="6">
    <source>
        <dbReference type="ARBA" id="ARBA00048048"/>
    </source>
</evidence>
<feature type="region of interest" description="Disordered" evidence="7">
    <location>
        <begin position="40"/>
        <end position="72"/>
    </location>
</feature>
<feature type="region of interest" description="Disordered" evidence="7">
    <location>
        <begin position="118"/>
        <end position="148"/>
    </location>
</feature>
<dbReference type="Proteomes" id="UP000650833">
    <property type="component" value="Unassembled WGS sequence"/>
</dbReference>
<comment type="similarity">
    <text evidence="5">Belongs to the DHHC palmitoyltransferase family. ERF2/ZDHHC9 subfamily.</text>
</comment>
<dbReference type="EMBL" id="JAEPRC010000255">
    <property type="protein sequence ID" value="KAG2202596.1"/>
    <property type="molecule type" value="Genomic_DNA"/>
</dbReference>
<dbReference type="GO" id="GO:0019706">
    <property type="term" value="F:protein-cysteine S-palmitoyltransferase activity"/>
    <property type="evidence" value="ECO:0007669"/>
    <property type="project" value="UniProtKB-EC"/>
</dbReference>
<evidence type="ECO:0000256" key="8">
    <source>
        <dbReference type="SAM" id="Phobius"/>
    </source>
</evidence>
<reference evidence="9" key="1">
    <citation type="submission" date="2020-12" db="EMBL/GenBank/DDBJ databases">
        <title>Metabolic potential, ecology and presence of endohyphal bacteria is reflected in genomic diversity of Mucoromycotina.</title>
        <authorList>
            <person name="Muszewska A."/>
            <person name="Okrasinska A."/>
            <person name="Steczkiewicz K."/>
            <person name="Drgas O."/>
            <person name="Orlowska M."/>
            <person name="Perlinska-Lenart U."/>
            <person name="Aleksandrzak-Piekarczyk T."/>
            <person name="Szatraj K."/>
            <person name="Zielenkiewicz U."/>
            <person name="Pilsyk S."/>
            <person name="Malc E."/>
            <person name="Mieczkowski P."/>
            <person name="Kruszewska J.S."/>
            <person name="Biernat P."/>
            <person name="Pawlowska J."/>
        </authorList>
    </citation>
    <scope>NUCLEOTIDE SEQUENCE</scope>
    <source>
        <strain evidence="9">CBS 226.32</strain>
    </source>
</reference>
<evidence type="ECO:0000256" key="1">
    <source>
        <dbReference type="ARBA" id="ARBA00004127"/>
    </source>
</evidence>
<keyword evidence="8" id="KW-0812">Transmembrane</keyword>
<evidence type="ECO:0000256" key="4">
    <source>
        <dbReference type="ARBA" id="ARBA00023288"/>
    </source>
</evidence>
<dbReference type="GO" id="GO:0005794">
    <property type="term" value="C:Golgi apparatus"/>
    <property type="evidence" value="ECO:0007669"/>
    <property type="project" value="TreeGrafter"/>
</dbReference>
<feature type="transmembrane region" description="Helical" evidence="8">
    <location>
        <begin position="214"/>
        <end position="231"/>
    </location>
</feature>
<keyword evidence="3" id="KW-0564">Palmitate</keyword>
<feature type="transmembrane region" description="Helical" evidence="8">
    <location>
        <begin position="184"/>
        <end position="208"/>
    </location>
</feature>
<dbReference type="PANTHER" id="PTHR22883:SF43">
    <property type="entry name" value="PALMITOYLTRANSFERASE APP"/>
    <property type="match status" value="1"/>
</dbReference>
<comment type="subcellular location">
    <subcellularLocation>
        <location evidence="1">Endomembrane system</location>
        <topology evidence="1">Multi-pass membrane protein</topology>
    </subcellularLocation>
</comment>
<dbReference type="GO" id="GO:0006612">
    <property type="term" value="P:protein targeting to membrane"/>
    <property type="evidence" value="ECO:0007669"/>
    <property type="project" value="TreeGrafter"/>
</dbReference>
<evidence type="ECO:0000256" key="2">
    <source>
        <dbReference type="ARBA" id="ARBA00012210"/>
    </source>
</evidence>
<dbReference type="OrthoDB" id="9909019at2759"/>
<evidence type="ECO:0000313" key="9">
    <source>
        <dbReference type="EMBL" id="KAG2202596.1"/>
    </source>
</evidence>
<organism evidence="9 10">
    <name type="scientific">Mucor plumbeus</name>
    <dbReference type="NCBI Taxonomy" id="97098"/>
    <lineage>
        <taxon>Eukaryota</taxon>
        <taxon>Fungi</taxon>
        <taxon>Fungi incertae sedis</taxon>
        <taxon>Mucoromycota</taxon>
        <taxon>Mucoromycotina</taxon>
        <taxon>Mucoromycetes</taxon>
        <taxon>Mucorales</taxon>
        <taxon>Mucorineae</taxon>
        <taxon>Mucoraceae</taxon>
        <taxon>Mucor</taxon>
    </lineage>
</organism>
<keyword evidence="8" id="KW-1133">Transmembrane helix</keyword>
<protein>
    <recommendedName>
        <fullName evidence="2">protein S-acyltransferase</fullName>
        <ecNumber evidence="2">2.3.1.225</ecNumber>
    </recommendedName>
</protein>
<sequence>MDAQKRHSIIERIQEQSSFTVFQPTFFSSSFEPESLEDFDFESAPMNHLPTTKEDEQDTIHQSSGLTSNSNVTSYASTAPILQQQQQQQHSKQQTLSTATEEYNLKTIDTTEAIGAEAAAAEEEEDSQKTLNSKHVSLQQQQQQEQEEPRYVFRNQPYRNYQIFPGHTRFLLGGRLVTSRDYRAFIAALFILISPTVLFAVFTCPFLWHQVHPAVPIVFAYLFVLAFVSMLKTSWTDPGIIPRNLDPIAQDVMDECASIDSEAPPKEIWIKNTSYSLRYCETCLIYRPPRASHCRQSIYELLYIAKNDQQQPTSFGAVFSKAPVSFVLSIYCFVLLWLVGGLTLYHCSLVLRGVTTHEQIRADIIRAKYPELRANPYSKNSPLKNLIQVLCQPQPKSYLRRRKMADPVIEKLS</sequence>
<dbReference type="GO" id="GO:0005783">
    <property type="term" value="C:endoplasmic reticulum"/>
    <property type="evidence" value="ECO:0007669"/>
    <property type="project" value="TreeGrafter"/>
</dbReference>
<keyword evidence="8" id="KW-0472">Membrane</keyword>
<feature type="transmembrane region" description="Helical" evidence="8">
    <location>
        <begin position="324"/>
        <end position="345"/>
    </location>
</feature>
<keyword evidence="4" id="KW-0449">Lipoprotein</keyword>
<dbReference type="PANTHER" id="PTHR22883">
    <property type="entry name" value="ZINC FINGER DHHC DOMAIN CONTAINING PROTEIN"/>
    <property type="match status" value="1"/>
</dbReference>
<evidence type="ECO:0000313" key="10">
    <source>
        <dbReference type="Proteomes" id="UP000650833"/>
    </source>
</evidence>
<dbReference type="AlphaFoldDB" id="A0A8H7UXS0"/>
<proteinExistence type="inferred from homology"/>